<dbReference type="EMBL" id="JANPWB010000012">
    <property type="protein sequence ID" value="KAJ1112608.1"/>
    <property type="molecule type" value="Genomic_DNA"/>
</dbReference>
<organism evidence="2 3">
    <name type="scientific">Pleurodeles waltl</name>
    <name type="common">Iberian ribbed newt</name>
    <dbReference type="NCBI Taxonomy" id="8319"/>
    <lineage>
        <taxon>Eukaryota</taxon>
        <taxon>Metazoa</taxon>
        <taxon>Chordata</taxon>
        <taxon>Craniata</taxon>
        <taxon>Vertebrata</taxon>
        <taxon>Euteleostomi</taxon>
        <taxon>Amphibia</taxon>
        <taxon>Batrachia</taxon>
        <taxon>Caudata</taxon>
        <taxon>Salamandroidea</taxon>
        <taxon>Salamandridae</taxon>
        <taxon>Pleurodelinae</taxon>
        <taxon>Pleurodeles</taxon>
    </lineage>
</organism>
<feature type="compositionally biased region" description="Polar residues" evidence="1">
    <location>
        <begin position="8"/>
        <end position="22"/>
    </location>
</feature>
<accession>A0AAV7NE35</accession>
<evidence type="ECO:0000313" key="3">
    <source>
        <dbReference type="Proteomes" id="UP001066276"/>
    </source>
</evidence>
<protein>
    <submittedName>
        <fullName evidence="2">Uncharacterized protein</fullName>
    </submittedName>
</protein>
<reference evidence="2" key="1">
    <citation type="journal article" date="2022" name="bioRxiv">
        <title>Sequencing and chromosome-scale assembly of the giantPleurodeles waltlgenome.</title>
        <authorList>
            <person name="Brown T."/>
            <person name="Elewa A."/>
            <person name="Iarovenko S."/>
            <person name="Subramanian E."/>
            <person name="Araus A.J."/>
            <person name="Petzold A."/>
            <person name="Susuki M."/>
            <person name="Suzuki K.-i.T."/>
            <person name="Hayashi T."/>
            <person name="Toyoda A."/>
            <person name="Oliveira C."/>
            <person name="Osipova E."/>
            <person name="Leigh N.D."/>
            <person name="Simon A."/>
            <person name="Yun M.H."/>
        </authorList>
    </citation>
    <scope>NUCLEOTIDE SEQUENCE</scope>
    <source>
        <strain evidence="2">20211129_DDA</strain>
        <tissue evidence="2">Liver</tissue>
    </source>
</reference>
<keyword evidence="3" id="KW-1185">Reference proteome</keyword>
<feature type="region of interest" description="Disordered" evidence="1">
    <location>
        <begin position="1"/>
        <end position="25"/>
    </location>
</feature>
<evidence type="ECO:0000313" key="2">
    <source>
        <dbReference type="EMBL" id="KAJ1112608.1"/>
    </source>
</evidence>
<name>A0AAV7NE35_PLEWA</name>
<comment type="caution">
    <text evidence="2">The sequence shown here is derived from an EMBL/GenBank/DDBJ whole genome shotgun (WGS) entry which is preliminary data.</text>
</comment>
<dbReference type="AlphaFoldDB" id="A0AAV7NE35"/>
<evidence type="ECO:0000256" key="1">
    <source>
        <dbReference type="SAM" id="MobiDB-lite"/>
    </source>
</evidence>
<proteinExistence type="predicted"/>
<dbReference type="Proteomes" id="UP001066276">
    <property type="component" value="Chromosome 8"/>
</dbReference>
<gene>
    <name evidence="2" type="ORF">NDU88_000870</name>
</gene>
<sequence>MARRSRLETPSVTGRESDSAQGDSLLPGVGGESFCQLRACWGWTEIYHPPGGRANTCCSLDRSYQLRRLRELAAQLQWEQRQSGKDPDSWIKIRCSSECSGRLLAQRLRSQAILQGVTELKSSEGMVLQLDEQIVVKFDDFYTALYSAEDITDDSIDAFLAAVHLSSIPLESAICLDKDITPAEVLMAIQRRKLGKVPGHDGFGAEFYSLRDTPRPSIRTVI</sequence>